<organism evidence="2 3">
    <name type="scientific">Streptomyces aidingensis</name>
    <dbReference type="NCBI Taxonomy" id="910347"/>
    <lineage>
        <taxon>Bacteria</taxon>
        <taxon>Bacillati</taxon>
        <taxon>Actinomycetota</taxon>
        <taxon>Actinomycetes</taxon>
        <taxon>Kitasatosporales</taxon>
        <taxon>Streptomycetaceae</taxon>
        <taxon>Streptomyces</taxon>
    </lineage>
</organism>
<proteinExistence type="predicted"/>
<dbReference type="EMBL" id="FOLM01000002">
    <property type="protein sequence ID" value="SFC20961.1"/>
    <property type="molecule type" value="Genomic_DNA"/>
</dbReference>
<dbReference type="AlphaFoldDB" id="A0A1I1HAS8"/>
<evidence type="ECO:0000313" key="3">
    <source>
        <dbReference type="Proteomes" id="UP000199207"/>
    </source>
</evidence>
<dbReference type="OrthoDB" id="3852216at2"/>
<accession>A0A1I1HAS8</accession>
<dbReference type="STRING" id="910347.SAMN05421773_102315"/>
<dbReference type="Pfam" id="PF09250">
    <property type="entry name" value="Prim-Pol"/>
    <property type="match status" value="1"/>
</dbReference>
<dbReference type="SMART" id="SM00943">
    <property type="entry name" value="Prim-Pol"/>
    <property type="match status" value="1"/>
</dbReference>
<protein>
    <submittedName>
        <fullName evidence="2">Bifunctional DNA primase/polymerase, N-terminal</fullName>
    </submittedName>
</protein>
<name>A0A1I1HAS8_9ACTN</name>
<keyword evidence="3" id="KW-1185">Reference proteome</keyword>
<evidence type="ECO:0000259" key="1">
    <source>
        <dbReference type="SMART" id="SM00943"/>
    </source>
</evidence>
<dbReference type="Proteomes" id="UP000199207">
    <property type="component" value="Unassembled WGS sequence"/>
</dbReference>
<reference evidence="2 3" key="1">
    <citation type="submission" date="2016-10" db="EMBL/GenBank/DDBJ databases">
        <authorList>
            <person name="de Groot N.N."/>
        </authorList>
    </citation>
    <scope>NUCLEOTIDE SEQUENCE [LARGE SCALE GENOMIC DNA]</scope>
    <source>
        <strain evidence="2 3">CGMCC 4.5739</strain>
    </source>
</reference>
<evidence type="ECO:0000313" key="2">
    <source>
        <dbReference type="EMBL" id="SFC20961.1"/>
    </source>
</evidence>
<sequence>MIYVDDCIGVTSRVGIPQQGSAHRGGDPAEHAAHYAAERHWEVLPGAWLEQHTGVLRCSCADEHCDAPGAHPLTPVWETQVAGSATAARALWAARPRASVLLPTGRSFDVLEVPEHAGCLALARMERMGISLGPVSATPTGRMMFFVLAGSAARTPVLLRRSGWAAGRLDLTAHGEGGYIPAPPTRMGPRGLVQWVRRPTVANRWLPDAEELVPPLAYGCGQSR</sequence>
<feature type="domain" description="DNA primase/polymerase bifunctional N-terminal" evidence="1">
    <location>
        <begin position="33"/>
        <end position="213"/>
    </location>
</feature>
<dbReference type="InterPro" id="IPR015330">
    <property type="entry name" value="DNA_primase/pol_bifunc_N"/>
</dbReference>
<gene>
    <name evidence="2" type="ORF">SAMN05421773_102315</name>
</gene>